<evidence type="ECO:0000256" key="4">
    <source>
        <dbReference type="ARBA" id="ARBA00022833"/>
    </source>
</evidence>
<keyword evidence="2" id="KW-0479">Metal-binding</keyword>
<dbReference type="InterPro" id="IPR003347">
    <property type="entry name" value="JmjC_dom"/>
</dbReference>
<dbReference type="GO" id="GO:0003712">
    <property type="term" value="F:transcription coregulator activity"/>
    <property type="evidence" value="ECO:0007669"/>
    <property type="project" value="TreeGrafter"/>
</dbReference>
<keyword evidence="4" id="KW-0862">Zinc</keyword>
<evidence type="ECO:0000256" key="1">
    <source>
        <dbReference type="ARBA" id="ARBA00004123"/>
    </source>
</evidence>
<name>A0AAD5KPT5_9FUNG</name>
<keyword evidence="9" id="KW-1185">Reference proteome</keyword>
<accession>A0AAD5KPT5</accession>
<feature type="region of interest" description="Disordered" evidence="6">
    <location>
        <begin position="480"/>
        <end position="501"/>
    </location>
</feature>
<dbReference type="SMART" id="SM00558">
    <property type="entry name" value="JmjC"/>
    <property type="match status" value="1"/>
</dbReference>
<keyword evidence="5" id="KW-0539">Nucleus</keyword>
<dbReference type="GO" id="GO:0000118">
    <property type="term" value="C:histone deacetylase complex"/>
    <property type="evidence" value="ECO:0007669"/>
    <property type="project" value="TreeGrafter"/>
</dbReference>
<organism evidence="8 9">
    <name type="scientific">Phascolomyces articulosus</name>
    <dbReference type="NCBI Taxonomy" id="60185"/>
    <lineage>
        <taxon>Eukaryota</taxon>
        <taxon>Fungi</taxon>
        <taxon>Fungi incertae sedis</taxon>
        <taxon>Mucoromycota</taxon>
        <taxon>Mucoromycotina</taxon>
        <taxon>Mucoromycetes</taxon>
        <taxon>Mucorales</taxon>
        <taxon>Lichtheimiaceae</taxon>
        <taxon>Phascolomyces</taxon>
    </lineage>
</organism>
<dbReference type="GO" id="GO:0006357">
    <property type="term" value="P:regulation of transcription by RNA polymerase II"/>
    <property type="evidence" value="ECO:0007669"/>
    <property type="project" value="TreeGrafter"/>
</dbReference>
<dbReference type="GO" id="GO:0000785">
    <property type="term" value="C:chromatin"/>
    <property type="evidence" value="ECO:0007669"/>
    <property type="project" value="TreeGrafter"/>
</dbReference>
<dbReference type="PANTHER" id="PTHR12549">
    <property type="entry name" value="JMJC DOMAIN-CONTAINING HISTONE DEMETHYLATION PROTEIN"/>
    <property type="match status" value="1"/>
</dbReference>
<dbReference type="Pfam" id="PF02373">
    <property type="entry name" value="JmjC"/>
    <property type="match status" value="1"/>
</dbReference>
<dbReference type="AlphaFoldDB" id="A0AAD5KPT5"/>
<sequence length="737" mass="85760">MPKPNLFDNEQDLPSQFIATKRINILDFIRDGDKGLKRESLLKLIEKHCVEGEKPLVIGNMHELKTWDHGLFNVDHLNQIYPDDYIELFNMKTRECTYRYTLDDYIKSLNPKNPEHISISKSRSKVEPKKKHKNNDRLATKKNTNEDHVVPQLNDHQRRQKLKKQEPATSKNENGRRTNNKKTPASQQNNILYAKDLSCPDAYMKKLSDLLPDYLLPLGSYDLFKCMPDELRAENLMCYVGGDLTGTALHRDICGTMGHNLMSYGEEGAYAEWYFIENRHRDTLLSTFHPQKLKGCPTINNNNGSSFDEDDEEEDGLAEHEQLENRKSLFIESDRAWVHRGFLKKAGFQTQVAIQRLGDLVIIPSLCYHQVRNVKTSVKIAWNRATSQTLKLALEDQLPIYQSLVRPEIYRCKAMVYYSLQKYREKLWKLQGRIPRSQGDTKRFLEDCQILLHLFAKYVISSEMIEAIPEEGIDGIESSIKTDHHNEDNDDAGEEREKKEADGESRLYTIVCDFCCADIFNRHYRCVTCDNYDLCLSCYSQGRGCEHLDQLTMYQSSQSIQFYLDFYWTILHANEEILEFLGYPLFENEITTNDSFYSLATTCRRIESYRKTNGILSTFLICGHCKLVTTFSDLYQQYGLDPCALFKRKRCPKLSRDPNDNTIYTCKECTSKCEDGCHPFPVVIKELTERVYYSAPRNDPRNWGGPFDVGVYDTSYWPDRRKVKTWSFGRYPGLMDT</sequence>
<evidence type="ECO:0000313" key="8">
    <source>
        <dbReference type="EMBL" id="KAI9277108.1"/>
    </source>
</evidence>
<dbReference type="InterPro" id="IPR000433">
    <property type="entry name" value="Znf_ZZ"/>
</dbReference>
<feature type="region of interest" description="Disordered" evidence="6">
    <location>
        <begin position="111"/>
        <end position="189"/>
    </location>
</feature>
<protein>
    <recommendedName>
        <fullName evidence="7">JmjC domain-containing protein</fullName>
    </recommendedName>
</protein>
<evidence type="ECO:0000256" key="6">
    <source>
        <dbReference type="SAM" id="MobiDB-lite"/>
    </source>
</evidence>
<dbReference type="PROSITE" id="PS01357">
    <property type="entry name" value="ZF_ZZ_1"/>
    <property type="match status" value="1"/>
</dbReference>
<dbReference type="InterPro" id="IPR045109">
    <property type="entry name" value="LSDs-like"/>
</dbReference>
<comment type="subcellular location">
    <subcellularLocation>
        <location evidence="1">Nucleus</location>
    </subcellularLocation>
</comment>
<proteinExistence type="predicted"/>
<evidence type="ECO:0000256" key="3">
    <source>
        <dbReference type="ARBA" id="ARBA00022771"/>
    </source>
</evidence>
<dbReference type="Gene3D" id="3.30.60.90">
    <property type="match status" value="1"/>
</dbReference>
<dbReference type="GO" id="GO:0032454">
    <property type="term" value="F:histone H3K9 demethylase activity"/>
    <property type="evidence" value="ECO:0007669"/>
    <property type="project" value="InterPro"/>
</dbReference>
<dbReference type="PROSITE" id="PS51184">
    <property type="entry name" value="JMJC"/>
    <property type="match status" value="1"/>
</dbReference>
<reference evidence="8" key="1">
    <citation type="journal article" date="2022" name="IScience">
        <title>Evolution of zygomycete secretomes and the origins of terrestrial fungal ecologies.</title>
        <authorList>
            <person name="Chang Y."/>
            <person name="Wang Y."/>
            <person name="Mondo S."/>
            <person name="Ahrendt S."/>
            <person name="Andreopoulos W."/>
            <person name="Barry K."/>
            <person name="Beard J."/>
            <person name="Benny G.L."/>
            <person name="Blankenship S."/>
            <person name="Bonito G."/>
            <person name="Cuomo C."/>
            <person name="Desiro A."/>
            <person name="Gervers K.A."/>
            <person name="Hundley H."/>
            <person name="Kuo A."/>
            <person name="LaButti K."/>
            <person name="Lang B.F."/>
            <person name="Lipzen A."/>
            <person name="O'Donnell K."/>
            <person name="Pangilinan J."/>
            <person name="Reynolds N."/>
            <person name="Sandor L."/>
            <person name="Smith M.E."/>
            <person name="Tsang A."/>
            <person name="Grigoriev I.V."/>
            <person name="Stajich J.E."/>
            <person name="Spatafora J.W."/>
        </authorList>
    </citation>
    <scope>NUCLEOTIDE SEQUENCE</scope>
    <source>
        <strain evidence="8">RSA 2281</strain>
    </source>
</reference>
<dbReference type="EMBL" id="JAIXMP010000002">
    <property type="protein sequence ID" value="KAI9277108.1"/>
    <property type="molecule type" value="Genomic_DNA"/>
</dbReference>
<dbReference type="PANTHER" id="PTHR12549:SF11">
    <property type="entry name" value="LYSINE-SPECIFIC DEMETHYLASE JMJ25"/>
    <property type="match status" value="1"/>
</dbReference>
<evidence type="ECO:0000259" key="7">
    <source>
        <dbReference type="PROSITE" id="PS51184"/>
    </source>
</evidence>
<dbReference type="SUPFAM" id="SSF51197">
    <property type="entry name" value="Clavaminate synthase-like"/>
    <property type="match status" value="1"/>
</dbReference>
<feature type="compositionally biased region" description="Basic and acidic residues" evidence="6">
    <location>
        <begin position="135"/>
        <end position="149"/>
    </location>
</feature>
<dbReference type="GO" id="GO:0031490">
    <property type="term" value="F:chromatin DNA binding"/>
    <property type="evidence" value="ECO:0007669"/>
    <property type="project" value="TreeGrafter"/>
</dbReference>
<gene>
    <name evidence="8" type="ORF">BDA99DRAFT_126924</name>
</gene>
<evidence type="ECO:0000256" key="5">
    <source>
        <dbReference type="ARBA" id="ARBA00023242"/>
    </source>
</evidence>
<dbReference type="InterPro" id="IPR043145">
    <property type="entry name" value="Znf_ZZ_sf"/>
</dbReference>
<reference evidence="8" key="2">
    <citation type="submission" date="2023-02" db="EMBL/GenBank/DDBJ databases">
        <authorList>
            <consortium name="DOE Joint Genome Institute"/>
            <person name="Mondo S.J."/>
            <person name="Chang Y."/>
            <person name="Wang Y."/>
            <person name="Ahrendt S."/>
            <person name="Andreopoulos W."/>
            <person name="Barry K."/>
            <person name="Beard J."/>
            <person name="Benny G.L."/>
            <person name="Blankenship S."/>
            <person name="Bonito G."/>
            <person name="Cuomo C."/>
            <person name="Desiro A."/>
            <person name="Gervers K.A."/>
            <person name="Hundley H."/>
            <person name="Kuo A."/>
            <person name="LaButti K."/>
            <person name="Lang B.F."/>
            <person name="Lipzen A."/>
            <person name="O'Donnell K."/>
            <person name="Pangilinan J."/>
            <person name="Reynolds N."/>
            <person name="Sandor L."/>
            <person name="Smith M.W."/>
            <person name="Tsang A."/>
            <person name="Grigoriev I.V."/>
            <person name="Stajich J.E."/>
            <person name="Spatafora J.W."/>
        </authorList>
    </citation>
    <scope>NUCLEOTIDE SEQUENCE</scope>
    <source>
        <strain evidence="8">RSA 2281</strain>
    </source>
</reference>
<comment type="caution">
    <text evidence="8">The sequence shown here is derived from an EMBL/GenBank/DDBJ whole genome shotgun (WGS) entry which is preliminary data.</text>
</comment>
<evidence type="ECO:0000256" key="2">
    <source>
        <dbReference type="ARBA" id="ARBA00022723"/>
    </source>
</evidence>
<evidence type="ECO:0000313" key="9">
    <source>
        <dbReference type="Proteomes" id="UP001209540"/>
    </source>
</evidence>
<feature type="domain" description="JmjC" evidence="7">
    <location>
        <begin position="205"/>
        <end position="401"/>
    </location>
</feature>
<dbReference type="Gene3D" id="2.60.120.650">
    <property type="entry name" value="Cupin"/>
    <property type="match status" value="1"/>
</dbReference>
<dbReference type="SUPFAM" id="SSF57850">
    <property type="entry name" value="RING/U-box"/>
    <property type="match status" value="1"/>
</dbReference>
<dbReference type="GO" id="GO:0008270">
    <property type="term" value="F:zinc ion binding"/>
    <property type="evidence" value="ECO:0007669"/>
    <property type="project" value="UniProtKB-KW"/>
</dbReference>
<keyword evidence="3" id="KW-0863">Zinc-finger</keyword>
<dbReference type="Proteomes" id="UP001209540">
    <property type="component" value="Unassembled WGS sequence"/>
</dbReference>